<protein>
    <submittedName>
        <fullName evidence="1">Uncharacterized protein</fullName>
    </submittedName>
</protein>
<dbReference type="AlphaFoldDB" id="U1PPK3"/>
<evidence type="ECO:0000313" key="1">
    <source>
        <dbReference type="EMBL" id="ERG95682.1"/>
    </source>
</evidence>
<dbReference type="Proteomes" id="UP000030710">
    <property type="component" value="Unassembled WGS sequence"/>
</dbReference>
<reference evidence="1 2" key="1">
    <citation type="journal article" date="2013" name="PLoS ONE">
        <title>Assembly-driven community genomics of a hypersaline microbial ecosystem.</title>
        <authorList>
            <person name="Podell S."/>
            <person name="Ugalde J.A."/>
            <person name="Narasingarao P."/>
            <person name="Banfield J.F."/>
            <person name="Heidelberg K.B."/>
            <person name="Allen E.E."/>
        </authorList>
    </citation>
    <scope>NUCLEOTIDE SEQUENCE [LARGE SCALE GENOMIC DNA]</scope>
    <source>
        <strain evidence="2">J07HQW2</strain>
    </source>
</reference>
<gene>
    <name evidence="1" type="ORF">J07HQW2_02142</name>
</gene>
<sequence>MSISLSVIIKQDFVLEFYRFIHIFQFVAQDDLTDRLIQKVTLFVGILSEYNVVHSIEDAVSVIHNICMAYSKIE</sequence>
<dbReference type="STRING" id="1238425.J07HQW2_02142"/>
<dbReference type="EMBL" id="KE356561">
    <property type="protein sequence ID" value="ERG95682.1"/>
    <property type="molecule type" value="Genomic_DNA"/>
</dbReference>
<accession>U1PPK3</accession>
<organism evidence="1 2">
    <name type="scientific">Haloquadratum walsbyi J07HQW2</name>
    <dbReference type="NCBI Taxonomy" id="1238425"/>
    <lineage>
        <taxon>Archaea</taxon>
        <taxon>Methanobacteriati</taxon>
        <taxon>Methanobacteriota</taxon>
        <taxon>Stenosarchaea group</taxon>
        <taxon>Halobacteria</taxon>
        <taxon>Halobacteriales</taxon>
        <taxon>Haloferacaceae</taxon>
        <taxon>Haloquadratum</taxon>
    </lineage>
</organism>
<dbReference type="HOGENOM" id="CLU_2678837_0_0_2"/>
<proteinExistence type="predicted"/>
<name>U1PPK3_9EURY</name>
<evidence type="ECO:0000313" key="2">
    <source>
        <dbReference type="Proteomes" id="UP000030710"/>
    </source>
</evidence>